<dbReference type="GO" id="GO:0005789">
    <property type="term" value="C:endoplasmic reticulum membrane"/>
    <property type="evidence" value="ECO:0007669"/>
    <property type="project" value="TreeGrafter"/>
</dbReference>
<organism evidence="3 4">
    <name type="scientific">Lophiotrema nucula</name>
    <dbReference type="NCBI Taxonomy" id="690887"/>
    <lineage>
        <taxon>Eukaryota</taxon>
        <taxon>Fungi</taxon>
        <taxon>Dikarya</taxon>
        <taxon>Ascomycota</taxon>
        <taxon>Pezizomycotina</taxon>
        <taxon>Dothideomycetes</taxon>
        <taxon>Pleosporomycetidae</taxon>
        <taxon>Pleosporales</taxon>
        <taxon>Lophiotremataceae</taxon>
        <taxon>Lophiotrema</taxon>
    </lineage>
</organism>
<evidence type="ECO:0000256" key="2">
    <source>
        <dbReference type="ARBA" id="ARBA00023621"/>
    </source>
</evidence>
<dbReference type="GO" id="GO:0005741">
    <property type="term" value="C:mitochondrial outer membrane"/>
    <property type="evidence" value="ECO:0007669"/>
    <property type="project" value="TreeGrafter"/>
</dbReference>
<evidence type="ECO:0000313" key="4">
    <source>
        <dbReference type="Proteomes" id="UP000799770"/>
    </source>
</evidence>
<dbReference type="Proteomes" id="UP000799770">
    <property type="component" value="Unassembled WGS sequence"/>
</dbReference>
<protein>
    <recommendedName>
        <fullName evidence="2">3beta-hydroxysteroid 3-dehydrogenase</fullName>
        <ecNumber evidence="2">1.1.1.270</ecNumber>
    </recommendedName>
</protein>
<dbReference type="EMBL" id="ML977370">
    <property type="protein sequence ID" value="KAF2105877.1"/>
    <property type="molecule type" value="Genomic_DNA"/>
</dbReference>
<name>A0A6A5YHQ7_9PLEO</name>
<evidence type="ECO:0000313" key="3">
    <source>
        <dbReference type="EMBL" id="KAF2105877.1"/>
    </source>
</evidence>
<keyword evidence="4" id="KW-1185">Reference proteome</keyword>
<proteinExistence type="predicted"/>
<dbReference type="AlphaFoldDB" id="A0A6A5YHQ7"/>
<dbReference type="GO" id="GO:0005811">
    <property type="term" value="C:lipid droplet"/>
    <property type="evidence" value="ECO:0007669"/>
    <property type="project" value="TreeGrafter"/>
</dbReference>
<dbReference type="OrthoDB" id="191139at2759"/>
<dbReference type="EC" id="1.1.1.270" evidence="2"/>
<reference evidence="3" key="1">
    <citation type="journal article" date="2020" name="Stud. Mycol.">
        <title>101 Dothideomycetes genomes: a test case for predicting lifestyles and emergence of pathogens.</title>
        <authorList>
            <person name="Haridas S."/>
            <person name="Albert R."/>
            <person name="Binder M."/>
            <person name="Bloem J."/>
            <person name="Labutti K."/>
            <person name="Salamov A."/>
            <person name="Andreopoulos B."/>
            <person name="Baker S."/>
            <person name="Barry K."/>
            <person name="Bills G."/>
            <person name="Bluhm B."/>
            <person name="Cannon C."/>
            <person name="Castanera R."/>
            <person name="Culley D."/>
            <person name="Daum C."/>
            <person name="Ezra D."/>
            <person name="Gonzalez J."/>
            <person name="Henrissat B."/>
            <person name="Kuo A."/>
            <person name="Liang C."/>
            <person name="Lipzen A."/>
            <person name="Lutzoni F."/>
            <person name="Magnuson J."/>
            <person name="Mondo S."/>
            <person name="Nolan M."/>
            <person name="Ohm R."/>
            <person name="Pangilinan J."/>
            <person name="Park H.-J."/>
            <person name="Ramirez L."/>
            <person name="Alfaro M."/>
            <person name="Sun H."/>
            <person name="Tritt A."/>
            <person name="Yoshinaga Y."/>
            <person name="Zwiers L.-H."/>
            <person name="Turgeon B."/>
            <person name="Goodwin S."/>
            <person name="Spatafora J."/>
            <person name="Crous P."/>
            <person name="Grigoriev I."/>
        </authorList>
    </citation>
    <scope>NUCLEOTIDE SEQUENCE</scope>
    <source>
        <strain evidence="3">CBS 627.86</strain>
    </source>
</reference>
<sequence length="330" mass="36345">MGTILLTGANGSLAIPAVQYLLSKHADYTLVLAVRNTTENDPNTSRLRTTIAHFPNAITSIRKLDLGTLSAVQAFANEVQEDVKQGRLPPIAAIICNAFTWTLNSAIQYSSDGYESSMAVNHIGHLSLVLRLLGSMDEEKGRIVFLSSESHEPGKAGFEVYPPTLPADLELLVHPGADKKGEEIGRGFMRYGLSKLLVVMCMYVLMRRLENSEELKGISVIALDPGGLLDSRAFSPAHVPGFWKILLSIMNFLQPVLKLLKPTMRRTGDAARDLVDLTLDPRYADQEGHFVMAQKTDSSLASRDEGMQEAVWSKTLEWCHITQKDTVLPL</sequence>
<dbReference type="Pfam" id="PF00106">
    <property type="entry name" value="adh_short"/>
    <property type="match status" value="1"/>
</dbReference>
<dbReference type="Gene3D" id="3.40.50.720">
    <property type="entry name" value="NAD(P)-binding Rossmann-like Domain"/>
    <property type="match status" value="1"/>
</dbReference>
<accession>A0A6A5YHQ7</accession>
<evidence type="ECO:0000256" key="1">
    <source>
        <dbReference type="ARBA" id="ARBA00023589"/>
    </source>
</evidence>
<comment type="pathway">
    <text evidence="1">Steroid biosynthesis; zymosterol biosynthesis; zymosterol from lanosterol: step 5/6.</text>
</comment>
<dbReference type="SUPFAM" id="SSF51735">
    <property type="entry name" value="NAD(P)-binding Rossmann-fold domains"/>
    <property type="match status" value="1"/>
</dbReference>
<dbReference type="PANTHER" id="PTHR43647:SF4">
    <property type="entry name" value="KETOREDUCTASE (KR) DOMAIN-CONTAINING PROTEIN"/>
    <property type="match status" value="1"/>
</dbReference>
<dbReference type="PANTHER" id="PTHR43647">
    <property type="entry name" value="DEHYDROGENASE"/>
    <property type="match status" value="1"/>
</dbReference>
<gene>
    <name evidence="3" type="ORF">BDV96DRAFT_559913</name>
</gene>
<dbReference type="InterPro" id="IPR051593">
    <property type="entry name" value="Ergosterol_Biosynth_ERG27"/>
</dbReference>
<dbReference type="InterPro" id="IPR036291">
    <property type="entry name" value="NAD(P)-bd_dom_sf"/>
</dbReference>
<dbReference type="GO" id="GO:0000253">
    <property type="term" value="F:3-beta-hydroxysteroid 3-dehydrogenase (NADP+) activity"/>
    <property type="evidence" value="ECO:0007669"/>
    <property type="project" value="UniProtKB-EC"/>
</dbReference>
<dbReference type="InterPro" id="IPR002347">
    <property type="entry name" value="SDR_fam"/>
</dbReference>